<reference evidence="3" key="1">
    <citation type="journal article" date="2014" name="Int. J. Syst. Evol. Microbiol.">
        <title>Complete genome sequence of Corynebacterium casei LMG S-19264T (=DSM 44701T), isolated from a smear-ripened cheese.</title>
        <authorList>
            <consortium name="US DOE Joint Genome Institute (JGI-PGF)"/>
            <person name="Walter F."/>
            <person name="Albersmeier A."/>
            <person name="Kalinowski J."/>
            <person name="Ruckert C."/>
        </authorList>
    </citation>
    <scope>NUCLEOTIDE SEQUENCE</scope>
    <source>
        <strain evidence="3">CGMCC 4.7398</strain>
    </source>
</reference>
<gene>
    <name evidence="3" type="ORF">GCM10017772_14210</name>
</gene>
<evidence type="ECO:0000259" key="2">
    <source>
        <dbReference type="Pfam" id="PF13400"/>
    </source>
</evidence>
<dbReference type="EMBL" id="BNAS01000002">
    <property type="protein sequence ID" value="GHH69365.1"/>
    <property type="molecule type" value="Genomic_DNA"/>
</dbReference>
<dbReference type="AlphaFoldDB" id="A0A919FNA4"/>
<keyword evidence="1" id="KW-1133">Transmembrane helix</keyword>
<dbReference type="NCBIfam" id="TIGR03816">
    <property type="entry name" value="tadE_like_DECH"/>
    <property type="match status" value="1"/>
</dbReference>
<organism evidence="3 4">
    <name type="scientific">Promicromonospora soli</name>
    <dbReference type="NCBI Taxonomy" id="2035533"/>
    <lineage>
        <taxon>Bacteria</taxon>
        <taxon>Bacillati</taxon>
        <taxon>Actinomycetota</taxon>
        <taxon>Actinomycetes</taxon>
        <taxon>Micrococcales</taxon>
        <taxon>Promicromonosporaceae</taxon>
        <taxon>Promicromonospora</taxon>
    </lineage>
</organism>
<feature type="domain" description="Putative Flp pilus-assembly TadG-like N-terminal" evidence="2">
    <location>
        <begin position="11"/>
        <end position="58"/>
    </location>
</feature>
<keyword evidence="1" id="KW-0812">Transmembrane</keyword>
<evidence type="ECO:0000256" key="1">
    <source>
        <dbReference type="SAM" id="Phobius"/>
    </source>
</evidence>
<name>A0A919FNA4_9MICO</name>
<comment type="caution">
    <text evidence="3">The sequence shown here is derived from an EMBL/GenBank/DDBJ whole genome shotgun (WGS) entry which is preliminary data.</text>
</comment>
<dbReference type="InterPro" id="IPR028087">
    <property type="entry name" value="Tad_N"/>
</dbReference>
<feature type="transmembrane region" description="Helical" evidence="1">
    <location>
        <begin position="12"/>
        <end position="35"/>
    </location>
</feature>
<sequence length="134" mass="13037">MRAGRRDPERGAGTVLVLGIVAAILLLALGIAALGTAQNVRGATQAAADLGALAGATALRDGFDPCETARAAVARNGAEIASCEVFDGGVVRVVATREAPGPGGELSGALGQARASARAGPRVVGTHGPGAEMG</sequence>
<reference evidence="3" key="2">
    <citation type="submission" date="2020-09" db="EMBL/GenBank/DDBJ databases">
        <authorList>
            <person name="Sun Q."/>
            <person name="Zhou Y."/>
        </authorList>
    </citation>
    <scope>NUCLEOTIDE SEQUENCE</scope>
    <source>
        <strain evidence="3">CGMCC 4.7398</strain>
    </source>
</reference>
<dbReference type="Pfam" id="PF13400">
    <property type="entry name" value="Tad"/>
    <property type="match status" value="1"/>
</dbReference>
<evidence type="ECO:0000313" key="4">
    <source>
        <dbReference type="Proteomes" id="UP000627369"/>
    </source>
</evidence>
<dbReference type="Proteomes" id="UP000627369">
    <property type="component" value="Unassembled WGS sequence"/>
</dbReference>
<keyword evidence="1" id="KW-0472">Membrane</keyword>
<dbReference type="InterPro" id="IPR021202">
    <property type="entry name" value="Rv3654c-like"/>
</dbReference>
<keyword evidence="4" id="KW-1185">Reference proteome</keyword>
<protein>
    <recommendedName>
        <fullName evidence="2">Putative Flp pilus-assembly TadG-like N-terminal domain-containing protein</fullName>
    </recommendedName>
</protein>
<evidence type="ECO:0000313" key="3">
    <source>
        <dbReference type="EMBL" id="GHH69365.1"/>
    </source>
</evidence>
<proteinExistence type="predicted"/>
<accession>A0A919FNA4</accession>